<keyword evidence="7" id="KW-0159">Chromosome partition</keyword>
<dbReference type="InterPro" id="IPR027417">
    <property type="entry name" value="P-loop_NTPase"/>
</dbReference>
<comment type="subunit">
    <text evidence="13">Homohexamer. Forms a ring that surrounds DNA.</text>
</comment>
<evidence type="ECO:0000256" key="5">
    <source>
        <dbReference type="ARBA" id="ARBA00022692"/>
    </source>
</evidence>
<dbReference type="GO" id="GO:0051301">
    <property type="term" value="P:cell division"/>
    <property type="evidence" value="ECO:0007669"/>
    <property type="project" value="UniProtKB-KW"/>
</dbReference>
<keyword evidence="11 15" id="KW-0472">Membrane</keyword>
<dbReference type="SUPFAM" id="SSF46785">
    <property type="entry name" value="Winged helix' DNA-binding domain"/>
    <property type="match status" value="1"/>
</dbReference>
<name>A0A381SZK8_9ZZZZ</name>
<dbReference type="CDD" id="cd01127">
    <property type="entry name" value="TrwB_TraG_TraD_VirD4"/>
    <property type="match status" value="1"/>
</dbReference>
<dbReference type="InterPro" id="IPR002543">
    <property type="entry name" value="FtsK_dom"/>
</dbReference>
<keyword evidence="5 15" id="KW-0812">Transmembrane</keyword>
<evidence type="ECO:0000256" key="12">
    <source>
        <dbReference type="ARBA" id="ARBA00023306"/>
    </source>
</evidence>
<dbReference type="InterPro" id="IPR036388">
    <property type="entry name" value="WH-like_DNA-bd_sf"/>
</dbReference>
<dbReference type="Gene3D" id="3.30.980.40">
    <property type="match status" value="1"/>
</dbReference>
<dbReference type="GO" id="GO:0005524">
    <property type="term" value="F:ATP binding"/>
    <property type="evidence" value="ECO:0007669"/>
    <property type="project" value="UniProtKB-KW"/>
</dbReference>
<dbReference type="PROSITE" id="PS50901">
    <property type="entry name" value="FTSK"/>
    <property type="match status" value="1"/>
</dbReference>
<comment type="similarity">
    <text evidence="2">Belongs to the FtsK/SpoIIIE/SftA family.</text>
</comment>
<evidence type="ECO:0000259" key="16">
    <source>
        <dbReference type="PROSITE" id="PS50901"/>
    </source>
</evidence>
<dbReference type="Gene3D" id="1.10.10.10">
    <property type="entry name" value="Winged helix-like DNA-binding domain superfamily/Winged helix DNA-binding domain"/>
    <property type="match status" value="1"/>
</dbReference>
<dbReference type="GO" id="GO:0005886">
    <property type="term" value="C:plasma membrane"/>
    <property type="evidence" value="ECO:0007669"/>
    <property type="project" value="UniProtKB-SubCell"/>
</dbReference>
<dbReference type="InterPro" id="IPR018541">
    <property type="entry name" value="Ftsk_gamma"/>
</dbReference>
<reference evidence="17" key="1">
    <citation type="submission" date="2018-05" db="EMBL/GenBank/DDBJ databases">
        <authorList>
            <person name="Lanie J.A."/>
            <person name="Ng W.-L."/>
            <person name="Kazmierczak K.M."/>
            <person name="Andrzejewski T.M."/>
            <person name="Davidsen T.M."/>
            <person name="Wayne K.J."/>
            <person name="Tettelin H."/>
            <person name="Glass J.I."/>
            <person name="Rusch D."/>
            <person name="Podicherti R."/>
            <person name="Tsui H.-C.T."/>
            <person name="Winkler M.E."/>
        </authorList>
    </citation>
    <scope>NUCLEOTIDE SEQUENCE</scope>
</reference>
<evidence type="ECO:0000256" key="7">
    <source>
        <dbReference type="ARBA" id="ARBA00022829"/>
    </source>
</evidence>
<dbReference type="AlphaFoldDB" id="A0A381SZK8"/>
<dbReference type="InterPro" id="IPR041027">
    <property type="entry name" value="FtsK_alpha"/>
</dbReference>
<evidence type="ECO:0000256" key="4">
    <source>
        <dbReference type="ARBA" id="ARBA00022618"/>
    </source>
</evidence>
<keyword evidence="3" id="KW-1003">Cell membrane</keyword>
<feature type="domain" description="FtsK" evidence="16">
    <location>
        <begin position="422"/>
        <end position="619"/>
    </location>
</feature>
<evidence type="ECO:0000256" key="10">
    <source>
        <dbReference type="ARBA" id="ARBA00023125"/>
    </source>
</evidence>
<dbReference type="SMART" id="SM00382">
    <property type="entry name" value="AAA"/>
    <property type="match status" value="1"/>
</dbReference>
<dbReference type="InterPro" id="IPR050206">
    <property type="entry name" value="FtsK/SpoIIIE/SftA"/>
</dbReference>
<keyword evidence="10" id="KW-0238">DNA-binding</keyword>
<dbReference type="Pfam" id="PF17854">
    <property type="entry name" value="FtsK_alpha"/>
    <property type="match status" value="1"/>
</dbReference>
<evidence type="ECO:0000256" key="15">
    <source>
        <dbReference type="SAM" id="Phobius"/>
    </source>
</evidence>
<dbReference type="EMBL" id="UINC01003745">
    <property type="protein sequence ID" value="SVA08899.1"/>
    <property type="molecule type" value="Genomic_DNA"/>
</dbReference>
<evidence type="ECO:0000256" key="8">
    <source>
        <dbReference type="ARBA" id="ARBA00022840"/>
    </source>
</evidence>
<feature type="transmembrane region" description="Helical" evidence="15">
    <location>
        <begin position="12"/>
        <end position="31"/>
    </location>
</feature>
<accession>A0A381SZK8</accession>
<evidence type="ECO:0000313" key="17">
    <source>
        <dbReference type="EMBL" id="SVA08899.1"/>
    </source>
</evidence>
<dbReference type="SUPFAM" id="SSF52540">
    <property type="entry name" value="P-loop containing nucleoside triphosphate hydrolases"/>
    <property type="match status" value="1"/>
</dbReference>
<evidence type="ECO:0000256" key="13">
    <source>
        <dbReference type="ARBA" id="ARBA00025923"/>
    </source>
</evidence>
<feature type="transmembrane region" description="Helical" evidence="15">
    <location>
        <begin position="100"/>
        <end position="118"/>
    </location>
</feature>
<gene>
    <name evidence="17" type="ORF">METZ01_LOCUS61753</name>
</gene>
<dbReference type="Pfam" id="PF01580">
    <property type="entry name" value="FtsK_SpoIIIE"/>
    <property type="match status" value="1"/>
</dbReference>
<keyword evidence="9 15" id="KW-1133">Transmembrane helix</keyword>
<feature type="transmembrane region" description="Helical" evidence="15">
    <location>
        <begin position="72"/>
        <end position="88"/>
    </location>
</feature>
<sequence>MARSEKSERISEFVGVGLFALGLLWLISLATHSPEDPVMIFINNGTDNSPANYIGELGAFLSYLSFQSFGKAAYLIPGLLSVLGWHYFWCLQIDAIYTKYIGILTLLTALASFLSIAFDFQGGEIVISADSAGGVVGSWLAANLVNALNRLGSLIFILTLCFLSIFLSTQASIGRSAAKGWDTLIRCMNLLSNYVRQTYAKFRQGFRETNHSEKRAQGNPLPAIAIGPTAAMIEESETDDQEPADSLQAPPQNGRPSIKKQNQPASSQPLPPSDASSKASAERRNGDYVLPALSLLDSVRIVRKIDDRELMEGARLLTDKCKEFNVEGNVDEIHPGPVVTTYEFKPEAGVKYSKVTGLTEDLCLAMQANSVLIDRIPGKSTVGIQIPNRTREQISLRELLESDSYKRSTSKLTMALGKTIHGEPFVADLATMPHLLIAGATGAGKSVSVNAMITSMLYRATPRDVRFIMIDPKRLELGMYQDVPHLLTPVVVDPKQASNALRWAVREMEERYKLLAANGVRNIDQYNRNANNLAKESKEESPEPLPYIVVVIDELADLMMVASNEVEESIARLAQMARAVGIHLILATQRPSVDVITGLIKANLPARISFQVASKIDSRTILDGNGAEQLLGMGDMLFMPPTSSRVIRLHGPYISEQESSRLASFLRKQAQPIYDKTITEEEKKAETIEFDRDTLYDEASRIIVTSGQASISFLQRRLRIGFSRAARLVDMMESEGLVSAGGGGKAREVLVSKDYFDEIDAQLR</sequence>
<organism evidence="17">
    <name type="scientific">marine metagenome</name>
    <dbReference type="NCBI Taxonomy" id="408172"/>
    <lineage>
        <taxon>unclassified sequences</taxon>
        <taxon>metagenomes</taxon>
        <taxon>ecological metagenomes</taxon>
    </lineage>
</organism>
<dbReference type="Gene3D" id="3.40.50.300">
    <property type="entry name" value="P-loop containing nucleotide triphosphate hydrolases"/>
    <property type="match status" value="1"/>
</dbReference>
<evidence type="ECO:0000256" key="3">
    <source>
        <dbReference type="ARBA" id="ARBA00022475"/>
    </source>
</evidence>
<keyword evidence="8" id="KW-0067">ATP-binding</keyword>
<dbReference type="GO" id="GO:0007059">
    <property type="term" value="P:chromosome segregation"/>
    <property type="evidence" value="ECO:0007669"/>
    <property type="project" value="UniProtKB-KW"/>
</dbReference>
<protein>
    <recommendedName>
        <fullName evidence="16">FtsK domain-containing protein</fullName>
    </recommendedName>
</protein>
<evidence type="ECO:0000256" key="1">
    <source>
        <dbReference type="ARBA" id="ARBA00004651"/>
    </source>
</evidence>
<feature type="transmembrane region" description="Helical" evidence="15">
    <location>
        <begin position="147"/>
        <end position="167"/>
    </location>
</feature>
<evidence type="ECO:0000256" key="6">
    <source>
        <dbReference type="ARBA" id="ARBA00022741"/>
    </source>
</evidence>
<dbReference type="InterPro" id="IPR025199">
    <property type="entry name" value="FtsK_4TM"/>
</dbReference>
<keyword evidence="6" id="KW-0547">Nucleotide-binding</keyword>
<dbReference type="PANTHER" id="PTHR22683:SF41">
    <property type="entry name" value="DNA TRANSLOCASE FTSK"/>
    <property type="match status" value="1"/>
</dbReference>
<proteinExistence type="inferred from homology"/>
<dbReference type="Pfam" id="PF13491">
    <property type="entry name" value="FtsK_4TM"/>
    <property type="match status" value="1"/>
</dbReference>
<evidence type="ECO:0000256" key="2">
    <source>
        <dbReference type="ARBA" id="ARBA00006474"/>
    </source>
</evidence>
<evidence type="ECO:0000256" key="11">
    <source>
        <dbReference type="ARBA" id="ARBA00023136"/>
    </source>
</evidence>
<feature type="region of interest" description="Disordered" evidence="14">
    <location>
        <begin position="235"/>
        <end position="283"/>
    </location>
</feature>
<keyword evidence="4" id="KW-0132">Cell division</keyword>
<feature type="compositionally biased region" description="Polar residues" evidence="14">
    <location>
        <begin position="249"/>
        <end position="279"/>
    </location>
</feature>
<dbReference type="InterPro" id="IPR003593">
    <property type="entry name" value="AAA+_ATPase"/>
</dbReference>
<keyword evidence="12" id="KW-0131">Cell cycle</keyword>
<dbReference type="PANTHER" id="PTHR22683">
    <property type="entry name" value="SPORULATION PROTEIN RELATED"/>
    <property type="match status" value="1"/>
</dbReference>
<dbReference type="InterPro" id="IPR036390">
    <property type="entry name" value="WH_DNA-bd_sf"/>
</dbReference>
<dbReference type="Pfam" id="PF09397">
    <property type="entry name" value="FtsK_gamma"/>
    <property type="match status" value="1"/>
</dbReference>
<dbReference type="GO" id="GO:0003677">
    <property type="term" value="F:DNA binding"/>
    <property type="evidence" value="ECO:0007669"/>
    <property type="project" value="UniProtKB-KW"/>
</dbReference>
<comment type="subcellular location">
    <subcellularLocation>
        <location evidence="1">Cell membrane</location>
        <topology evidence="1">Multi-pass membrane protein</topology>
    </subcellularLocation>
</comment>
<dbReference type="SMART" id="SM00843">
    <property type="entry name" value="Ftsk_gamma"/>
    <property type="match status" value="1"/>
</dbReference>
<evidence type="ECO:0000256" key="14">
    <source>
        <dbReference type="SAM" id="MobiDB-lite"/>
    </source>
</evidence>
<evidence type="ECO:0000256" key="9">
    <source>
        <dbReference type="ARBA" id="ARBA00022989"/>
    </source>
</evidence>